<proteinExistence type="predicted"/>
<keyword evidence="2" id="KW-1185">Reference proteome</keyword>
<accession>A0A328ACC1</accession>
<evidence type="ECO:0000313" key="1">
    <source>
        <dbReference type="EMBL" id="RAK51846.1"/>
    </source>
</evidence>
<name>A0A328ACC1_9CAUL</name>
<reference evidence="2" key="1">
    <citation type="submission" date="2018-05" db="EMBL/GenBank/DDBJ databases">
        <authorList>
            <person name="Li X."/>
        </authorList>
    </citation>
    <scope>NUCLEOTIDE SEQUENCE [LARGE SCALE GENOMIC DNA]</scope>
    <source>
        <strain evidence="2">LX32</strain>
    </source>
</reference>
<organism evidence="1 2">
    <name type="scientific">Phenylobacterium soli</name>
    <dbReference type="NCBI Taxonomy" id="2170551"/>
    <lineage>
        <taxon>Bacteria</taxon>
        <taxon>Pseudomonadati</taxon>
        <taxon>Pseudomonadota</taxon>
        <taxon>Alphaproteobacteria</taxon>
        <taxon>Caulobacterales</taxon>
        <taxon>Caulobacteraceae</taxon>
        <taxon>Phenylobacterium</taxon>
    </lineage>
</organism>
<dbReference type="RefSeq" id="WP_111530408.1">
    <property type="nucleotide sequence ID" value="NZ_JBHRSG010000003.1"/>
</dbReference>
<dbReference type="OrthoDB" id="7210633at2"/>
<gene>
    <name evidence="1" type="ORF">DJ017_18700</name>
</gene>
<dbReference type="AlphaFoldDB" id="A0A328ACC1"/>
<sequence length="195" mass="21365">MLQGRTYSQPIVRALDADALAELSDEDAETGEDDGLEGNQQYRDLRFIGWDLVERVIEREKALFARFAAAPDLEAEAERFLEEIEAVWEPDEDFCGLDIGVIAATFALSALGAVTVSSCNAGGFGGRHAERFPLIIMYLPRHLAPEVLAIAEAADVGLDMVSGLVRLYGRSDYDLHRFAEVALARHLSRRAAALA</sequence>
<dbReference type="EMBL" id="QFYQ01000002">
    <property type="protein sequence ID" value="RAK51846.1"/>
    <property type="molecule type" value="Genomic_DNA"/>
</dbReference>
<evidence type="ECO:0000313" key="2">
    <source>
        <dbReference type="Proteomes" id="UP000249254"/>
    </source>
</evidence>
<dbReference type="Proteomes" id="UP000249254">
    <property type="component" value="Unassembled WGS sequence"/>
</dbReference>
<comment type="caution">
    <text evidence="1">The sequence shown here is derived from an EMBL/GenBank/DDBJ whole genome shotgun (WGS) entry which is preliminary data.</text>
</comment>
<protein>
    <submittedName>
        <fullName evidence="1">Uncharacterized protein</fullName>
    </submittedName>
</protein>